<dbReference type="SUPFAM" id="SSF51735">
    <property type="entry name" value="NAD(P)-binding Rossmann-fold domains"/>
    <property type="match status" value="1"/>
</dbReference>
<evidence type="ECO:0000256" key="2">
    <source>
        <dbReference type="ARBA" id="ARBA00022553"/>
    </source>
</evidence>
<dbReference type="InterPro" id="IPR009081">
    <property type="entry name" value="PP-bd_ACP"/>
</dbReference>
<dbReference type="Proteomes" id="UP000772434">
    <property type="component" value="Unassembled WGS sequence"/>
</dbReference>
<dbReference type="SUPFAM" id="SSF47336">
    <property type="entry name" value="ACP-like"/>
    <property type="match status" value="1"/>
</dbReference>
<proteinExistence type="predicted"/>
<dbReference type="InterPro" id="IPR013120">
    <property type="entry name" value="FAR_NAD-bd"/>
</dbReference>
<evidence type="ECO:0000259" key="3">
    <source>
        <dbReference type="PROSITE" id="PS50075"/>
    </source>
</evidence>
<reference evidence="4" key="1">
    <citation type="submission" date="2020-11" db="EMBL/GenBank/DDBJ databases">
        <authorList>
            <consortium name="DOE Joint Genome Institute"/>
            <person name="Ahrendt S."/>
            <person name="Riley R."/>
            <person name="Andreopoulos W."/>
            <person name="Labutti K."/>
            <person name="Pangilinan J."/>
            <person name="Ruiz-Duenas F.J."/>
            <person name="Barrasa J.M."/>
            <person name="Sanchez-Garcia M."/>
            <person name="Camarero S."/>
            <person name="Miyauchi S."/>
            <person name="Serrano A."/>
            <person name="Linde D."/>
            <person name="Babiker R."/>
            <person name="Drula E."/>
            <person name="Ayuso-Fernandez I."/>
            <person name="Pacheco R."/>
            <person name="Padilla G."/>
            <person name="Ferreira P."/>
            <person name="Barriuso J."/>
            <person name="Kellner H."/>
            <person name="Castanera R."/>
            <person name="Alfaro M."/>
            <person name="Ramirez L."/>
            <person name="Pisabarro A.G."/>
            <person name="Kuo A."/>
            <person name="Tritt A."/>
            <person name="Lipzen A."/>
            <person name="He G."/>
            <person name="Yan M."/>
            <person name="Ng V."/>
            <person name="Cullen D."/>
            <person name="Martin F."/>
            <person name="Rosso M.-N."/>
            <person name="Henrissat B."/>
            <person name="Hibbett D."/>
            <person name="Martinez A.T."/>
            <person name="Grigoriev I.V."/>
        </authorList>
    </citation>
    <scope>NUCLEOTIDE SEQUENCE</scope>
    <source>
        <strain evidence="4">AH 40177</strain>
    </source>
</reference>
<dbReference type="OrthoDB" id="5673at2759"/>
<dbReference type="InterPro" id="IPR036291">
    <property type="entry name" value="NAD(P)-bd_dom_sf"/>
</dbReference>
<dbReference type="Gene3D" id="3.40.50.720">
    <property type="entry name" value="NAD(P)-binding Rossmann-like Domain"/>
    <property type="match status" value="1"/>
</dbReference>
<dbReference type="InterPro" id="IPR000873">
    <property type="entry name" value="AMP-dep_synth/lig_dom"/>
</dbReference>
<dbReference type="InterPro" id="IPR042099">
    <property type="entry name" value="ANL_N_sf"/>
</dbReference>
<accession>A0A9P5U197</accession>
<keyword evidence="1" id="KW-0596">Phosphopantetheine</keyword>
<evidence type="ECO:0000256" key="1">
    <source>
        <dbReference type="ARBA" id="ARBA00022450"/>
    </source>
</evidence>
<dbReference type="InterPro" id="IPR020845">
    <property type="entry name" value="AMP-binding_CS"/>
</dbReference>
<dbReference type="SMART" id="SM00823">
    <property type="entry name" value="PKS_PP"/>
    <property type="match status" value="1"/>
</dbReference>
<keyword evidence="5" id="KW-1185">Reference proteome</keyword>
<dbReference type="InterPro" id="IPR020806">
    <property type="entry name" value="PKS_PP-bd"/>
</dbReference>
<dbReference type="SUPFAM" id="SSF56801">
    <property type="entry name" value="Acetyl-CoA synthetase-like"/>
    <property type="match status" value="1"/>
</dbReference>
<dbReference type="Pfam" id="PF00550">
    <property type="entry name" value="PP-binding"/>
    <property type="match status" value="1"/>
</dbReference>
<dbReference type="Gene3D" id="3.40.50.12780">
    <property type="entry name" value="N-terminal domain of ligase-like"/>
    <property type="match status" value="1"/>
</dbReference>
<dbReference type="PROSITE" id="PS00455">
    <property type="entry name" value="AMP_BINDING"/>
    <property type="match status" value="1"/>
</dbReference>
<dbReference type="InterPro" id="IPR036736">
    <property type="entry name" value="ACP-like_sf"/>
</dbReference>
<protein>
    <recommendedName>
        <fullName evidence="3">Carrier domain-containing protein</fullName>
    </recommendedName>
</protein>
<dbReference type="PROSITE" id="PS50075">
    <property type="entry name" value="CARRIER"/>
    <property type="match status" value="1"/>
</dbReference>
<keyword evidence="2" id="KW-0597">Phosphoprotein</keyword>
<sequence>MRFTPFPPSTMTTNSSPNIFDVTPQSLLDAPTLTAILEKQAEDPIISQRIFSVYPDPNFSYVEISYRDFGRLVNATAAIWHRHLSPFLGDISALDHPVVAILSDTGFNLTVTIMAILKLNVTAFLLSPANSEPALVHLLESCKVSALIYGSNYASTSVPAAAKCSVRCFALETISQRDLFVTDRDRVDPSVRSTPPEIPIILHSSGSTSFPKPVYWSHRSFLANSQVHYTSGGWSAFTKPNNRFLCLGPVFHSMGITLGLGGTICAGSTVVFPLAKSWPPSPLDVVNSLRQGDVNSCVMVPSLLEQVALCLRDTQVSTTSNHLDVLQKLRILLVGGAHCPDHLAEYLVSNGVNLRYVYGSTEAGHMMVGSHERHVDGDSTSWKLLKPMPHTSLIFKPIHRDESFDGRSLYEVQMSPRDARLAPGVLAPGQESWNTGDVVEEVPPGSGWYKLLFREDDILVHDSGEKTNPIAMEESTRSCEIIDRMVVVGHRRPVNAAIIQLNPEKAGKYTDEERVSICMKAIKAANAAAPKHSRIMDEMVLILPMGNFIRPKSCGGELMLPTHIFSDEIELLYSQFVEGKSSSGTLGPALSLKTIQKRIQKILGELIASETSYDVDENLFDVVLDSVTAMSFRNRLSRDFGVALSPNFVYQNFSVSRLSASLGERLGSQNEAIPHKVADRQDVLQSLLDRQLLVLRHSAQLVHASRDEGEAVPSGGQVVAVVGATGLLAYGSVSLSFPSICQKPHFGTKDYLSLARGLTTIIHTGWKMDFNQVSQSFEDCLTGTTQLLLLAGFIRPKAFYFISSIGTVMEMAERPIPEILAPWPKDGSFSVSPHGYSESKFVAEHVVQAAAPILDIPCAIARIGQITGDTDSGFWKPQEMNPIVISGSIRVGKYLDIPMLVDWTPVDTVAASTVELALQTNLCF</sequence>
<dbReference type="Pfam" id="PF23562">
    <property type="entry name" value="AMP-binding_C_3"/>
    <property type="match status" value="1"/>
</dbReference>
<dbReference type="PANTHER" id="PTHR43439:SF2">
    <property type="entry name" value="ENZYME, PUTATIVE (JCVI)-RELATED"/>
    <property type="match status" value="1"/>
</dbReference>
<name>A0A9P5U197_9AGAR</name>
<dbReference type="AlphaFoldDB" id="A0A9P5U197"/>
<evidence type="ECO:0000313" key="4">
    <source>
        <dbReference type="EMBL" id="KAF9062149.1"/>
    </source>
</evidence>
<dbReference type="GO" id="GO:0031177">
    <property type="term" value="F:phosphopantetheine binding"/>
    <property type="evidence" value="ECO:0007669"/>
    <property type="project" value="InterPro"/>
</dbReference>
<comment type="caution">
    <text evidence="4">The sequence shown here is derived from an EMBL/GenBank/DDBJ whole genome shotgun (WGS) entry which is preliminary data.</text>
</comment>
<dbReference type="Pfam" id="PF07993">
    <property type="entry name" value="NAD_binding_4"/>
    <property type="match status" value="1"/>
</dbReference>
<organism evidence="4 5">
    <name type="scientific">Rhodocollybia butyracea</name>
    <dbReference type="NCBI Taxonomy" id="206335"/>
    <lineage>
        <taxon>Eukaryota</taxon>
        <taxon>Fungi</taxon>
        <taxon>Dikarya</taxon>
        <taxon>Basidiomycota</taxon>
        <taxon>Agaricomycotina</taxon>
        <taxon>Agaricomycetes</taxon>
        <taxon>Agaricomycetidae</taxon>
        <taxon>Agaricales</taxon>
        <taxon>Marasmiineae</taxon>
        <taxon>Omphalotaceae</taxon>
        <taxon>Rhodocollybia</taxon>
    </lineage>
</organism>
<gene>
    <name evidence="4" type="ORF">BDP27DRAFT_1337103</name>
</gene>
<dbReference type="PANTHER" id="PTHR43439">
    <property type="entry name" value="PHENYLACETATE-COENZYME A LIGASE"/>
    <property type="match status" value="1"/>
</dbReference>
<evidence type="ECO:0000313" key="5">
    <source>
        <dbReference type="Proteomes" id="UP000772434"/>
    </source>
</evidence>
<feature type="domain" description="Carrier" evidence="3">
    <location>
        <begin position="589"/>
        <end position="666"/>
    </location>
</feature>
<dbReference type="EMBL" id="JADNRY010000181">
    <property type="protein sequence ID" value="KAF9062149.1"/>
    <property type="molecule type" value="Genomic_DNA"/>
</dbReference>
<dbReference type="Gene3D" id="1.10.1200.10">
    <property type="entry name" value="ACP-like"/>
    <property type="match status" value="1"/>
</dbReference>
<dbReference type="Pfam" id="PF00501">
    <property type="entry name" value="AMP-binding"/>
    <property type="match status" value="1"/>
</dbReference>
<dbReference type="InterPro" id="IPR051414">
    <property type="entry name" value="Adenylate-forming_Reductase"/>
</dbReference>